<reference evidence="4" key="1">
    <citation type="submission" date="2020-02" db="EMBL/GenBank/DDBJ databases">
        <authorList>
            <person name="Scholz U."/>
            <person name="Mascher M."/>
            <person name="Fiebig A."/>
        </authorList>
    </citation>
    <scope>NUCLEOTIDE SEQUENCE</scope>
</reference>
<feature type="compositionally biased region" description="Basic and acidic residues" evidence="2">
    <location>
        <begin position="373"/>
        <end position="383"/>
    </location>
</feature>
<dbReference type="EMBL" id="LR746272">
    <property type="protein sequence ID" value="CAA7401933.1"/>
    <property type="molecule type" value="Genomic_DNA"/>
</dbReference>
<dbReference type="AlphaFoldDB" id="A0A7I8KVV0"/>
<feature type="compositionally biased region" description="Acidic residues" evidence="2">
    <location>
        <begin position="341"/>
        <end position="359"/>
    </location>
</feature>
<keyword evidence="3" id="KW-0812">Transmembrane</keyword>
<dbReference type="Proteomes" id="UP000663760">
    <property type="component" value="Chromosome 9"/>
</dbReference>
<dbReference type="OrthoDB" id="762807at2759"/>
<gene>
    <name evidence="4" type="ORF">SI8410_09012611</name>
</gene>
<dbReference type="PANTHER" id="PTHR46741">
    <property type="entry name" value="OS09G0413600 PROTEIN"/>
    <property type="match status" value="1"/>
</dbReference>
<feature type="compositionally biased region" description="Basic and acidic residues" evidence="2">
    <location>
        <begin position="160"/>
        <end position="172"/>
    </location>
</feature>
<evidence type="ECO:0000256" key="3">
    <source>
        <dbReference type="SAM" id="Phobius"/>
    </source>
</evidence>
<evidence type="ECO:0000256" key="2">
    <source>
        <dbReference type="SAM" id="MobiDB-lite"/>
    </source>
</evidence>
<evidence type="ECO:0000256" key="1">
    <source>
        <dbReference type="SAM" id="Coils"/>
    </source>
</evidence>
<keyword evidence="1" id="KW-0175">Coiled coil</keyword>
<keyword evidence="5" id="KW-1185">Reference proteome</keyword>
<protein>
    <submittedName>
        <fullName evidence="4">Uncharacterized protein</fullName>
    </submittedName>
</protein>
<dbReference type="Pfam" id="PF07891">
    <property type="entry name" value="DUF1666"/>
    <property type="match status" value="1"/>
</dbReference>
<name>A0A7I8KVV0_SPIIN</name>
<feature type="region of interest" description="Disordered" evidence="2">
    <location>
        <begin position="160"/>
        <end position="197"/>
    </location>
</feature>
<keyword evidence="3" id="KW-0472">Membrane</keyword>
<dbReference type="InterPro" id="IPR012870">
    <property type="entry name" value="DUF1666"/>
</dbReference>
<keyword evidence="3" id="KW-1133">Transmembrane helix</keyword>
<evidence type="ECO:0000313" key="4">
    <source>
        <dbReference type="EMBL" id="CAA7401933.1"/>
    </source>
</evidence>
<organism evidence="4 5">
    <name type="scientific">Spirodela intermedia</name>
    <name type="common">Intermediate duckweed</name>
    <dbReference type="NCBI Taxonomy" id="51605"/>
    <lineage>
        <taxon>Eukaryota</taxon>
        <taxon>Viridiplantae</taxon>
        <taxon>Streptophyta</taxon>
        <taxon>Embryophyta</taxon>
        <taxon>Tracheophyta</taxon>
        <taxon>Spermatophyta</taxon>
        <taxon>Magnoliopsida</taxon>
        <taxon>Liliopsida</taxon>
        <taxon>Araceae</taxon>
        <taxon>Lemnoideae</taxon>
        <taxon>Spirodela</taxon>
    </lineage>
</organism>
<accession>A0A7I8KVV0</accession>
<proteinExistence type="predicted"/>
<feature type="coiled-coil region" evidence="1">
    <location>
        <begin position="592"/>
        <end position="619"/>
    </location>
</feature>
<sequence length="680" mass="77836">MGLLLSCWFIVGTILIPNGFARWNQLSFFVHPVLLVFCELFLISKYLVGQVIFVLVYPFRVVFRAILFVFRLLRSRTTGLVSLVVDVVEVSDEADESAEAEQYFEAPGAEDPTRSAVVHERWGGAPAGVGSSPRSVLDYYERFFPGVSIDVPDKNRYSDHRVADEVYEERPQKGKRKRRDSSSAASESGPFLLEPETEMDAEEVYNAEPSGFFERESDDGEDIEDAASLAAYQLSSRREWLAVEESGRDFTFPHIRSRGSRSYPKGLEGVLERERDEDHFPRDFPVTVRRLEGEKRDEDHHPWASPVHVRRLEDEKGHEDHVLWCPPVPVRRLEDERRFDPEEDGDSEELEASEEESAQEDPPLGENLPAATSREKDADHEEYEKRMKWFDRVNYERTRGASEILNIRPGNPSFLRNVEVRIRAFQGMSIQSLLKSIEDGLEMVYVSQTCLSWEALHRQYCRATEALVAAAAGSSSGAGQGVPCANTISKFQRFVVLLERYMENENKETRRFWNYSQGRISDAKFLQVPEISGDERRPDGTPAARQVVAAVEKAVQVFWSFLRRDDHRAGGILKKLLWVDPQAEDPRDLNLLDDLKKVLRKKEKQLKKLQGSRSAARQLDSERMETLFATIDIKLVARVLRMSVISTQQLEWCRQKLAQVEIGRGNVLRARGEFLPFPFS</sequence>
<evidence type="ECO:0000313" key="5">
    <source>
        <dbReference type="Proteomes" id="UP000663760"/>
    </source>
</evidence>
<feature type="region of interest" description="Disordered" evidence="2">
    <location>
        <begin position="335"/>
        <end position="383"/>
    </location>
</feature>
<feature type="transmembrane region" description="Helical" evidence="3">
    <location>
        <begin position="45"/>
        <end position="70"/>
    </location>
</feature>
<dbReference type="PANTHER" id="PTHR46741:SF7">
    <property type="entry name" value="TRANSMEMBRANE PROTEIN"/>
    <property type="match status" value="1"/>
</dbReference>